<name>A0A974HNC3_XENLA</name>
<dbReference type="EMBL" id="CM004472">
    <property type="protein sequence ID" value="OCT83956.1"/>
    <property type="molecule type" value="Genomic_DNA"/>
</dbReference>
<proteinExistence type="predicted"/>
<evidence type="ECO:0000313" key="1">
    <source>
        <dbReference type="EMBL" id="OCT83956.1"/>
    </source>
</evidence>
<dbReference type="Proteomes" id="UP000694892">
    <property type="component" value="Chromosome 4L"/>
</dbReference>
<gene>
    <name evidence="1" type="ORF">XELAEV_18022094mg</name>
</gene>
<evidence type="ECO:0000313" key="2">
    <source>
        <dbReference type="Proteomes" id="UP000694892"/>
    </source>
</evidence>
<organism evidence="1 2">
    <name type="scientific">Xenopus laevis</name>
    <name type="common">African clawed frog</name>
    <dbReference type="NCBI Taxonomy" id="8355"/>
    <lineage>
        <taxon>Eukaryota</taxon>
        <taxon>Metazoa</taxon>
        <taxon>Chordata</taxon>
        <taxon>Craniata</taxon>
        <taxon>Vertebrata</taxon>
        <taxon>Euteleostomi</taxon>
        <taxon>Amphibia</taxon>
        <taxon>Batrachia</taxon>
        <taxon>Anura</taxon>
        <taxon>Pipoidea</taxon>
        <taxon>Pipidae</taxon>
        <taxon>Xenopodinae</taxon>
        <taxon>Xenopus</taxon>
        <taxon>Xenopus</taxon>
    </lineage>
</organism>
<dbReference type="AlphaFoldDB" id="A0A974HNC3"/>
<accession>A0A974HNC3</accession>
<sequence>MATAQVQICPEFINEPRCLCTLPCSIHYGVCTLTGNNRFQDNGPGHTNTHTAYISLQFPLCELQNTLTIDSLNITCFAL</sequence>
<protein>
    <submittedName>
        <fullName evidence="1">Uncharacterized protein</fullName>
    </submittedName>
</protein>
<reference evidence="2" key="1">
    <citation type="journal article" date="2016" name="Nature">
        <title>Genome evolution in the allotetraploid frog Xenopus laevis.</title>
        <authorList>
            <person name="Session A.M."/>
            <person name="Uno Y."/>
            <person name="Kwon T."/>
            <person name="Chapman J.A."/>
            <person name="Toyoda A."/>
            <person name="Takahashi S."/>
            <person name="Fukui A."/>
            <person name="Hikosaka A."/>
            <person name="Suzuki A."/>
            <person name="Kondo M."/>
            <person name="van Heeringen S.J."/>
            <person name="Quigley I."/>
            <person name="Heinz S."/>
            <person name="Ogino H."/>
            <person name="Ochi H."/>
            <person name="Hellsten U."/>
            <person name="Lyons J.B."/>
            <person name="Simakov O."/>
            <person name="Putnam N."/>
            <person name="Stites J."/>
            <person name="Kuroki Y."/>
            <person name="Tanaka T."/>
            <person name="Michiue T."/>
            <person name="Watanabe M."/>
            <person name="Bogdanovic O."/>
            <person name="Lister R."/>
            <person name="Georgiou G."/>
            <person name="Paranjpe S.S."/>
            <person name="van Kruijsbergen I."/>
            <person name="Shu S."/>
            <person name="Carlson J."/>
            <person name="Kinoshita T."/>
            <person name="Ohta Y."/>
            <person name="Mawaribuchi S."/>
            <person name="Jenkins J."/>
            <person name="Grimwood J."/>
            <person name="Schmutz J."/>
            <person name="Mitros T."/>
            <person name="Mozaffari S.V."/>
            <person name="Suzuki Y."/>
            <person name="Haramoto Y."/>
            <person name="Yamamoto T.S."/>
            <person name="Takagi C."/>
            <person name="Heald R."/>
            <person name="Miller K."/>
            <person name="Haudenschild C."/>
            <person name="Kitzman J."/>
            <person name="Nakayama T."/>
            <person name="Izutsu Y."/>
            <person name="Robert J."/>
            <person name="Fortriede J."/>
            <person name="Burns K."/>
            <person name="Lotay V."/>
            <person name="Karimi K."/>
            <person name="Yasuoka Y."/>
            <person name="Dichmann D.S."/>
            <person name="Flajnik M.F."/>
            <person name="Houston D.W."/>
            <person name="Shendure J."/>
            <person name="DuPasquier L."/>
            <person name="Vize P.D."/>
            <person name="Zorn A.M."/>
            <person name="Ito M."/>
            <person name="Marcotte E.M."/>
            <person name="Wallingford J.B."/>
            <person name="Ito Y."/>
            <person name="Asashima M."/>
            <person name="Ueno N."/>
            <person name="Matsuda Y."/>
            <person name="Veenstra G.J."/>
            <person name="Fujiyama A."/>
            <person name="Harland R.M."/>
            <person name="Taira M."/>
            <person name="Rokhsar D.S."/>
        </authorList>
    </citation>
    <scope>NUCLEOTIDE SEQUENCE [LARGE SCALE GENOMIC DNA]</scope>
    <source>
        <strain evidence="2">J</strain>
    </source>
</reference>